<evidence type="ECO:0000313" key="2">
    <source>
        <dbReference type="Proteomes" id="UP000244925"/>
    </source>
</evidence>
<protein>
    <submittedName>
        <fullName evidence="1">Uncharacterized protein</fullName>
    </submittedName>
</protein>
<name>A0A2V1IZZ1_9BACT</name>
<organism evidence="1 2">
    <name type="scientific">Paramuribaculum intestinale</name>
    <dbReference type="NCBI Taxonomy" id="2094151"/>
    <lineage>
        <taxon>Bacteria</taxon>
        <taxon>Pseudomonadati</taxon>
        <taxon>Bacteroidota</taxon>
        <taxon>Bacteroidia</taxon>
        <taxon>Bacteroidales</taxon>
        <taxon>Muribaculaceae</taxon>
        <taxon>Paramuribaculum</taxon>
    </lineage>
</organism>
<comment type="caution">
    <text evidence="1">The sequence shown here is derived from an EMBL/GenBank/DDBJ whole genome shotgun (WGS) entry which is preliminary data.</text>
</comment>
<dbReference type="AlphaFoldDB" id="A0A2V1IZZ1"/>
<accession>A0A2V1IZZ1</accession>
<evidence type="ECO:0000313" key="1">
    <source>
        <dbReference type="EMBL" id="PWB09718.1"/>
    </source>
</evidence>
<dbReference type="GeneID" id="93424237"/>
<dbReference type="RefSeq" id="WP_107034770.1">
    <property type="nucleotide sequence ID" value="NZ_CAONGC010000042.1"/>
</dbReference>
<keyword evidence="2" id="KW-1185">Reference proteome</keyword>
<gene>
    <name evidence="1" type="ORF">C5O25_00490</name>
</gene>
<sequence length="77" mass="8512">MADRIVGGPLKIMAHEIVTSAGRYSMHIAVIDESGKITLRPFEGEESGVEFVNGRVVLSEFTDHYGRVAIRLSFESM</sequence>
<dbReference type="EMBL" id="PUBV01000001">
    <property type="protein sequence ID" value="PWB09718.1"/>
    <property type="molecule type" value="Genomic_DNA"/>
</dbReference>
<proteinExistence type="predicted"/>
<reference evidence="2" key="1">
    <citation type="submission" date="2018-02" db="EMBL/GenBank/DDBJ databases">
        <authorList>
            <person name="Clavel T."/>
            <person name="Strowig T."/>
        </authorList>
    </citation>
    <scope>NUCLEOTIDE SEQUENCE [LARGE SCALE GENOMIC DNA]</scope>
    <source>
        <strain evidence="2">DSM 100764</strain>
    </source>
</reference>
<dbReference type="Proteomes" id="UP000244925">
    <property type="component" value="Unassembled WGS sequence"/>
</dbReference>